<dbReference type="EMBL" id="BPWL01000007">
    <property type="protein sequence ID" value="GJJ12679.1"/>
    <property type="molecule type" value="Genomic_DNA"/>
</dbReference>
<keyword evidence="4" id="KW-1185">Reference proteome</keyword>
<keyword evidence="1" id="KW-0677">Repeat</keyword>
<accession>A0AAV5AHQ7</accession>
<gene>
    <name evidence="3" type="ORF">Clacol_006923</name>
</gene>
<name>A0AAV5AHQ7_9AGAM</name>
<evidence type="ECO:0000313" key="4">
    <source>
        <dbReference type="Proteomes" id="UP001050691"/>
    </source>
</evidence>
<dbReference type="InterPro" id="IPR007111">
    <property type="entry name" value="NACHT_NTPase"/>
</dbReference>
<protein>
    <recommendedName>
        <fullName evidence="2">NACHT domain-containing protein</fullName>
    </recommendedName>
</protein>
<dbReference type="PROSITE" id="PS50837">
    <property type="entry name" value="NACHT"/>
    <property type="match status" value="1"/>
</dbReference>
<dbReference type="Pfam" id="PF24883">
    <property type="entry name" value="NPHP3_N"/>
    <property type="match status" value="1"/>
</dbReference>
<dbReference type="SUPFAM" id="SSF52540">
    <property type="entry name" value="P-loop containing nucleoside triphosphate hydrolases"/>
    <property type="match status" value="1"/>
</dbReference>
<organism evidence="3 4">
    <name type="scientific">Clathrus columnatus</name>
    <dbReference type="NCBI Taxonomy" id="1419009"/>
    <lineage>
        <taxon>Eukaryota</taxon>
        <taxon>Fungi</taxon>
        <taxon>Dikarya</taxon>
        <taxon>Basidiomycota</taxon>
        <taxon>Agaricomycotina</taxon>
        <taxon>Agaricomycetes</taxon>
        <taxon>Phallomycetidae</taxon>
        <taxon>Phallales</taxon>
        <taxon>Clathraceae</taxon>
        <taxon>Clathrus</taxon>
    </lineage>
</organism>
<reference evidence="3" key="1">
    <citation type="submission" date="2021-10" db="EMBL/GenBank/DDBJ databases">
        <title>De novo Genome Assembly of Clathrus columnatus (Basidiomycota, Fungi) Using Illumina and Nanopore Sequence Data.</title>
        <authorList>
            <person name="Ogiso-Tanaka E."/>
            <person name="Itagaki H."/>
            <person name="Hosoya T."/>
            <person name="Hosaka K."/>
        </authorList>
    </citation>
    <scope>NUCLEOTIDE SEQUENCE</scope>
    <source>
        <strain evidence="3">MO-923</strain>
    </source>
</reference>
<proteinExistence type="predicted"/>
<dbReference type="InterPro" id="IPR027417">
    <property type="entry name" value="P-loop_NTPase"/>
</dbReference>
<dbReference type="AlphaFoldDB" id="A0AAV5AHQ7"/>
<evidence type="ECO:0000259" key="2">
    <source>
        <dbReference type="PROSITE" id="PS50837"/>
    </source>
</evidence>
<dbReference type="PANTHER" id="PTHR10039">
    <property type="entry name" value="AMELOGENIN"/>
    <property type="match status" value="1"/>
</dbReference>
<dbReference type="Gene3D" id="3.40.50.300">
    <property type="entry name" value="P-loop containing nucleotide triphosphate hydrolases"/>
    <property type="match status" value="1"/>
</dbReference>
<evidence type="ECO:0000313" key="3">
    <source>
        <dbReference type="EMBL" id="GJJ12679.1"/>
    </source>
</evidence>
<dbReference type="PANTHER" id="PTHR10039:SF15">
    <property type="entry name" value="NACHT DOMAIN-CONTAINING PROTEIN"/>
    <property type="match status" value="1"/>
</dbReference>
<sequence length="603" mass="68553">MTNSVTLETNIVTLRSSNTVNELKEDIRNANELALLAEMPYARDAGFLSAKCCLPGTREGLITEILDWVNSNGPEKLLLLLGQAGTGKSAVAHTISQLFDKQNRLGSLFCFSRSYKDTRNLLFSTISRQLADGDIQWRKSLVPIIQKTSIRTSMDTFTQFEELIIKPSKTVNTIGPVVIIIDGLDESGDRSERAVLLELLFKRCSEFPQNFRFIVTSRPESDVEEWCEHPNVFCKLMADIGLDETTKDIQRYISSRLFHVGNTLDDELDVDWRMRLANRAEGLFQWASTVCNVIDPTVRFGVTERVKTFISGPTSSLYQLYLQIFTNQPEFDYADYLPAFKRVVGAIIIMHEPLSIQALQSLLQDDTHHTAKSIIQPLHSLFLGARDLHTPVRPLHTSLTDFLTTSSIDIVDNGQKIKTIVNPFYIDISDQAYFTLACLKLMNDGEHGLRFNICNLETSHIPNQNVPDLDKRIQVAIPSQLSYACYFWATHLRQSNPSENLFEQLRLLIRTKLLYLFEAFSLLQNVEQVCISMKILADWCEGMDNELAEQAEDACQFGYEFGHVMMKSTPHLYLSALPFAPHDSFIQKQFFDSFTNRLKIELG</sequence>
<feature type="domain" description="NACHT" evidence="2">
    <location>
        <begin position="76"/>
        <end position="226"/>
    </location>
</feature>
<evidence type="ECO:0000256" key="1">
    <source>
        <dbReference type="ARBA" id="ARBA00022737"/>
    </source>
</evidence>
<comment type="caution">
    <text evidence="3">The sequence shown here is derived from an EMBL/GenBank/DDBJ whole genome shotgun (WGS) entry which is preliminary data.</text>
</comment>
<dbReference type="InterPro" id="IPR056884">
    <property type="entry name" value="NPHP3-like_N"/>
</dbReference>
<dbReference type="Proteomes" id="UP001050691">
    <property type="component" value="Unassembled WGS sequence"/>
</dbReference>